<dbReference type="RefSeq" id="WP_036780969.1">
    <property type="nucleotide sequence ID" value="NZ_CP038896.1"/>
</dbReference>
<accession>A0A9Q6LQ38</accession>
<keyword evidence="3" id="KW-1185">Reference proteome</keyword>
<name>A0A9Q6LQ38_PISSA</name>
<proteinExistence type="predicted"/>
<dbReference type="Proteomes" id="UP000422232">
    <property type="component" value="Plasmid unnamed3"/>
</dbReference>
<keyword evidence="1" id="KW-1133">Transmembrane helix</keyword>
<evidence type="ECO:0000313" key="3">
    <source>
        <dbReference type="Proteomes" id="UP000422232"/>
    </source>
</evidence>
<sequence>MTNKVIQLDQEPPEKRLALLIVSERYSKGKYDACMDLNNKIQSRINRHIKIILLGIFMIFICNLIAAVSLWFGVVFTALFLCAIWLSVTNDVKTQMLILDEAEENLQASEQINQLIHAEIKNKAMEIIK</sequence>
<evidence type="ECO:0000256" key="1">
    <source>
        <dbReference type="SAM" id="Phobius"/>
    </source>
</evidence>
<evidence type="ECO:0000313" key="2">
    <source>
        <dbReference type="EMBL" id="QGO07806.1"/>
    </source>
</evidence>
<organism evidence="2 3">
    <name type="scientific">Piscirickettsia salmonis</name>
    <dbReference type="NCBI Taxonomy" id="1238"/>
    <lineage>
        <taxon>Bacteria</taxon>
        <taxon>Pseudomonadati</taxon>
        <taxon>Pseudomonadota</taxon>
        <taxon>Gammaproteobacteria</taxon>
        <taxon>Thiotrichales</taxon>
        <taxon>Piscirickettsiaceae</taxon>
        <taxon>Piscirickettsia</taxon>
    </lineage>
</organism>
<feature type="transmembrane region" description="Helical" evidence="1">
    <location>
        <begin position="53"/>
        <end position="86"/>
    </location>
</feature>
<gene>
    <name evidence="2" type="ORF">Psal009_03765</name>
</gene>
<dbReference type="EMBL" id="CP038911">
    <property type="protein sequence ID" value="QGO07806.1"/>
    <property type="molecule type" value="Genomic_DNA"/>
</dbReference>
<dbReference type="AlphaFoldDB" id="A0A9Q6LQ38"/>
<keyword evidence="1" id="KW-0472">Membrane</keyword>
<reference evidence="2 3" key="1">
    <citation type="submission" date="2019-04" db="EMBL/GenBank/DDBJ databases">
        <title>Complete genome sequencing of Piscirickettsia salmonis strain Psal-009.</title>
        <authorList>
            <person name="Schober I."/>
            <person name="Bunk B."/>
            <person name="Sproer C."/>
            <person name="Carril G.P."/>
            <person name="Riedel T."/>
            <person name="Flores-Herrera P.A."/>
            <person name="Nourdin-Galindo G."/>
            <person name="Marshall S.H."/>
            <person name="Overmann J."/>
        </authorList>
    </citation>
    <scope>NUCLEOTIDE SEQUENCE [LARGE SCALE GENOMIC DNA]</scope>
    <source>
        <strain evidence="2 3">Psal-009</strain>
        <plasmid evidence="2 3">unnamed3</plasmid>
    </source>
</reference>
<geneLocation type="plasmid" evidence="2 3">
    <name>unnamed3</name>
</geneLocation>
<keyword evidence="2" id="KW-0614">Plasmid</keyword>
<protein>
    <submittedName>
        <fullName evidence="2">Uncharacterized protein</fullName>
    </submittedName>
</protein>
<keyword evidence="1" id="KW-0812">Transmembrane</keyword>